<dbReference type="Gene3D" id="2.40.440.10">
    <property type="entry name" value="L,D-transpeptidase catalytic domain-like"/>
    <property type="match status" value="1"/>
</dbReference>
<reference evidence="11" key="1">
    <citation type="submission" date="2023-08" db="EMBL/GenBank/DDBJ databases">
        <title>Functional and genomic diversity of the sorghum phyllosphere microbiome.</title>
        <authorList>
            <person name="Shade A."/>
        </authorList>
    </citation>
    <scope>NUCLEOTIDE SEQUENCE</scope>
    <source>
        <strain evidence="11">SORGH_AS_0974</strain>
    </source>
</reference>
<evidence type="ECO:0000256" key="8">
    <source>
        <dbReference type="ARBA" id="ARBA00023316"/>
    </source>
</evidence>
<evidence type="ECO:0000313" key="11">
    <source>
        <dbReference type="EMBL" id="MDR6100054.1"/>
    </source>
</evidence>
<keyword evidence="11" id="KW-0449">Lipoprotein</keyword>
<dbReference type="GO" id="GO:0005576">
    <property type="term" value="C:extracellular region"/>
    <property type="evidence" value="ECO:0007669"/>
    <property type="project" value="TreeGrafter"/>
</dbReference>
<dbReference type="SUPFAM" id="SSF141523">
    <property type="entry name" value="L,D-transpeptidase catalytic domain-like"/>
    <property type="match status" value="1"/>
</dbReference>
<dbReference type="Proteomes" id="UP001255601">
    <property type="component" value="Unassembled WGS sequence"/>
</dbReference>
<organism evidence="11 12">
    <name type="scientific">Agrobacterium larrymoorei</name>
    <dbReference type="NCBI Taxonomy" id="160699"/>
    <lineage>
        <taxon>Bacteria</taxon>
        <taxon>Pseudomonadati</taxon>
        <taxon>Pseudomonadota</taxon>
        <taxon>Alphaproteobacteria</taxon>
        <taxon>Hyphomicrobiales</taxon>
        <taxon>Rhizobiaceae</taxon>
        <taxon>Rhizobium/Agrobacterium group</taxon>
        <taxon>Agrobacterium</taxon>
    </lineage>
</organism>
<dbReference type="PANTHER" id="PTHR30582:SF24">
    <property type="entry name" value="L,D-TRANSPEPTIDASE ERFK_SRFK-RELATED"/>
    <property type="match status" value="1"/>
</dbReference>
<dbReference type="Pfam" id="PF03734">
    <property type="entry name" value="YkuD"/>
    <property type="match status" value="1"/>
</dbReference>
<dbReference type="GO" id="GO:0016757">
    <property type="term" value="F:glycosyltransferase activity"/>
    <property type="evidence" value="ECO:0007669"/>
    <property type="project" value="UniProtKB-KW"/>
</dbReference>
<feature type="domain" description="L,D-TPase catalytic" evidence="10">
    <location>
        <begin position="104"/>
        <end position="243"/>
    </location>
</feature>
<name>A0AAJ2BBP4_9HYPH</name>
<dbReference type="InterPro" id="IPR038063">
    <property type="entry name" value="Transpep_catalytic_dom"/>
</dbReference>
<feature type="active site" description="Proton donor/acceptor" evidence="9">
    <location>
        <position position="203"/>
    </location>
</feature>
<dbReference type="GO" id="GO:0071555">
    <property type="term" value="P:cell wall organization"/>
    <property type="evidence" value="ECO:0007669"/>
    <property type="project" value="UniProtKB-UniRule"/>
</dbReference>
<protein>
    <submittedName>
        <fullName evidence="11">Lipoprotein-anchoring transpeptidase ErfK/SrfK</fullName>
    </submittedName>
</protein>
<accession>A0AAJ2BBP4</accession>
<evidence type="ECO:0000256" key="7">
    <source>
        <dbReference type="ARBA" id="ARBA00022984"/>
    </source>
</evidence>
<dbReference type="PANTHER" id="PTHR30582">
    <property type="entry name" value="L,D-TRANSPEPTIDASE"/>
    <property type="match status" value="1"/>
</dbReference>
<dbReference type="InterPro" id="IPR005490">
    <property type="entry name" value="LD_TPept_cat_dom"/>
</dbReference>
<dbReference type="GO" id="GO:0018104">
    <property type="term" value="P:peptidoglycan-protein cross-linking"/>
    <property type="evidence" value="ECO:0007669"/>
    <property type="project" value="TreeGrafter"/>
</dbReference>
<evidence type="ECO:0000256" key="5">
    <source>
        <dbReference type="ARBA" id="ARBA00022801"/>
    </source>
</evidence>
<dbReference type="GO" id="GO:0071972">
    <property type="term" value="F:peptidoglycan L,D-transpeptidase activity"/>
    <property type="evidence" value="ECO:0007669"/>
    <property type="project" value="TreeGrafter"/>
</dbReference>
<keyword evidence="4" id="KW-0808">Transferase</keyword>
<comment type="similarity">
    <text evidence="2">Belongs to the YkuD family.</text>
</comment>
<keyword evidence="5" id="KW-0378">Hydrolase</keyword>
<evidence type="ECO:0000256" key="9">
    <source>
        <dbReference type="PROSITE-ProRule" id="PRU01373"/>
    </source>
</evidence>
<dbReference type="GO" id="GO:0008360">
    <property type="term" value="P:regulation of cell shape"/>
    <property type="evidence" value="ECO:0007669"/>
    <property type="project" value="UniProtKB-UniRule"/>
</dbReference>
<gene>
    <name evidence="11" type="ORF">QE369_000232</name>
</gene>
<evidence type="ECO:0000256" key="2">
    <source>
        <dbReference type="ARBA" id="ARBA00005992"/>
    </source>
</evidence>
<dbReference type="FunFam" id="2.40.440.10:FF:000002">
    <property type="entry name" value="L,D-transpeptidase ErfK/SrfK"/>
    <property type="match status" value="1"/>
</dbReference>
<keyword evidence="3" id="KW-0328">Glycosyltransferase</keyword>
<comment type="pathway">
    <text evidence="1 9">Cell wall biogenesis; peptidoglycan biosynthesis.</text>
</comment>
<feature type="active site" description="Nucleophile" evidence="9">
    <location>
        <position position="219"/>
    </location>
</feature>
<evidence type="ECO:0000256" key="4">
    <source>
        <dbReference type="ARBA" id="ARBA00022679"/>
    </source>
</evidence>
<dbReference type="CDD" id="cd16913">
    <property type="entry name" value="YkuD_like"/>
    <property type="match status" value="1"/>
</dbReference>
<keyword evidence="7 9" id="KW-0573">Peptidoglycan synthesis</keyword>
<dbReference type="AlphaFoldDB" id="A0AAJ2BBP4"/>
<dbReference type="InterPro" id="IPR050979">
    <property type="entry name" value="LD-transpeptidase"/>
</dbReference>
<evidence type="ECO:0000259" key="10">
    <source>
        <dbReference type="PROSITE" id="PS52029"/>
    </source>
</evidence>
<dbReference type="PROSITE" id="PS52029">
    <property type="entry name" value="LD_TPASE"/>
    <property type="match status" value="1"/>
</dbReference>
<sequence length="253" mass="28094">MGKKEVQFLWISHMTLLQRVSRRSFIFGTLSATAALAGCQTNSTSAVVPQAGRRPIVPPDEAELQQRYAALEDGGHMLPAIPYQQIDPKYYRQRVLDPTGEKPGTVVVDTPNRFLYVVEPGGTAMRYGVGLGRDGFAWEGEGIVHWRQAWPRWKVPAEMVARQPKLARFSVENGGMDPGIKNPLGARALYIFKDGKDTLYRLHGSPEWQSIGKATSSGCVRLVNQDVIDLYQRVPYHARIVVHQGPLSARATA</sequence>
<keyword evidence="6 9" id="KW-0133">Cell shape</keyword>
<evidence type="ECO:0000313" key="12">
    <source>
        <dbReference type="Proteomes" id="UP001255601"/>
    </source>
</evidence>
<proteinExistence type="inferred from homology"/>
<keyword evidence="8 9" id="KW-0961">Cell wall biogenesis/degradation</keyword>
<evidence type="ECO:0000256" key="3">
    <source>
        <dbReference type="ARBA" id="ARBA00022676"/>
    </source>
</evidence>
<dbReference type="EMBL" id="JAVIZC010000001">
    <property type="protein sequence ID" value="MDR6100054.1"/>
    <property type="molecule type" value="Genomic_DNA"/>
</dbReference>
<evidence type="ECO:0000256" key="6">
    <source>
        <dbReference type="ARBA" id="ARBA00022960"/>
    </source>
</evidence>
<evidence type="ECO:0000256" key="1">
    <source>
        <dbReference type="ARBA" id="ARBA00004752"/>
    </source>
</evidence>
<comment type="caution">
    <text evidence="11">The sequence shown here is derived from an EMBL/GenBank/DDBJ whole genome shotgun (WGS) entry which is preliminary data.</text>
</comment>